<evidence type="ECO:0000313" key="4">
    <source>
        <dbReference type="WBParaSite" id="SCUD_0001870101-mRNA-1"/>
    </source>
</evidence>
<proteinExistence type="predicted"/>
<dbReference type="AlphaFoldDB" id="A0A183KUF7"/>
<dbReference type="EMBL" id="UZAK01041388">
    <property type="protein sequence ID" value="VDP66686.1"/>
    <property type="molecule type" value="Genomic_DNA"/>
</dbReference>
<organism evidence="4">
    <name type="scientific">Schistosoma curassoni</name>
    <dbReference type="NCBI Taxonomy" id="6186"/>
    <lineage>
        <taxon>Eukaryota</taxon>
        <taxon>Metazoa</taxon>
        <taxon>Spiralia</taxon>
        <taxon>Lophotrochozoa</taxon>
        <taxon>Platyhelminthes</taxon>
        <taxon>Trematoda</taxon>
        <taxon>Digenea</taxon>
        <taxon>Strigeidida</taxon>
        <taxon>Schistosomatoidea</taxon>
        <taxon>Schistosomatidae</taxon>
        <taxon>Schistosoma</taxon>
    </lineage>
</organism>
<evidence type="ECO:0000313" key="2">
    <source>
        <dbReference type="EMBL" id="VDP66686.1"/>
    </source>
</evidence>
<dbReference type="WBParaSite" id="SCUD_0001870101-mRNA-1">
    <property type="protein sequence ID" value="SCUD_0001870101-mRNA-1"/>
    <property type="gene ID" value="SCUD_0001870101"/>
</dbReference>
<dbReference type="STRING" id="6186.A0A183KUF7"/>
<reference evidence="4" key="1">
    <citation type="submission" date="2016-06" db="UniProtKB">
        <authorList>
            <consortium name="WormBaseParasite"/>
        </authorList>
    </citation>
    <scope>IDENTIFICATION</scope>
</reference>
<dbReference type="Proteomes" id="UP000279833">
    <property type="component" value="Unassembled WGS sequence"/>
</dbReference>
<protein>
    <submittedName>
        <fullName evidence="2 4">Uncharacterized protein</fullName>
    </submittedName>
</protein>
<feature type="compositionally biased region" description="Low complexity" evidence="1">
    <location>
        <begin position="223"/>
        <end position="235"/>
    </location>
</feature>
<sequence>MVEKSHPLCQNSASEVSRDSFLQPVIDQGIFAIVGFLNETWPEREEDIRRLLVFDHRYLRNIARISWDHRKPILVIKDRKTALSALDIQKLLGLTIFPQHFVKWPDWCSVTKPSFIKNIVLVFINRVNTLKSNEKYGQQFALMFGEPLKVLNPEAYKYTWDREISTVPRSFLTTHAAAMADLNKSILTPVPRRTWIDDEKTIDKMRIIKSVHEITKEQLPSQTTNSTSTTTTTTNEPVEKRTLKRKADKLFPLPIPGTPDAFDRTLLILNVEQMKKENVPLPNELLIDQRKYFKNRSDFVPSKVSFFLIAYMLKCSFPSITHHLIYLLKTYTLRY</sequence>
<feature type="region of interest" description="Disordered" evidence="1">
    <location>
        <begin position="217"/>
        <end position="241"/>
    </location>
</feature>
<gene>
    <name evidence="2" type="ORF">SCUD_LOCUS18698</name>
</gene>
<keyword evidence="3" id="KW-1185">Reference proteome</keyword>
<accession>A0A183KUF7</accession>
<reference evidence="2 3" key="2">
    <citation type="submission" date="2018-11" db="EMBL/GenBank/DDBJ databases">
        <authorList>
            <consortium name="Pathogen Informatics"/>
        </authorList>
    </citation>
    <scope>NUCLEOTIDE SEQUENCE [LARGE SCALE GENOMIC DNA]</scope>
    <source>
        <strain evidence="2">Dakar</strain>
        <strain evidence="3">Dakar, Senegal</strain>
    </source>
</reference>
<evidence type="ECO:0000256" key="1">
    <source>
        <dbReference type="SAM" id="MobiDB-lite"/>
    </source>
</evidence>
<evidence type="ECO:0000313" key="3">
    <source>
        <dbReference type="Proteomes" id="UP000279833"/>
    </source>
</evidence>
<name>A0A183KUF7_9TREM</name>